<dbReference type="SMART" id="SM00471">
    <property type="entry name" value="HDc"/>
    <property type="match status" value="1"/>
</dbReference>
<feature type="domain" description="HD" evidence="1">
    <location>
        <begin position="57"/>
        <end position="169"/>
    </location>
</feature>
<dbReference type="CDD" id="cd00077">
    <property type="entry name" value="HDc"/>
    <property type="match status" value="1"/>
</dbReference>
<dbReference type="RefSeq" id="WP_074538037.1">
    <property type="nucleotide sequence ID" value="NZ_FNBD01000004.1"/>
</dbReference>
<name>A0A1G7G585_9FLAO</name>
<dbReference type="Gene3D" id="1.10.3210.10">
    <property type="entry name" value="Hypothetical protein af1432"/>
    <property type="match status" value="1"/>
</dbReference>
<dbReference type="AlphaFoldDB" id="A0A1G7G585"/>
<reference evidence="3" key="1">
    <citation type="submission" date="2016-10" db="EMBL/GenBank/DDBJ databases">
        <authorList>
            <person name="Varghese N."/>
            <person name="Submissions S."/>
        </authorList>
    </citation>
    <scope>NUCLEOTIDE SEQUENCE [LARGE SCALE GENOMIC DNA]</scope>
    <source>
        <strain evidence="3">DSM 24729</strain>
    </source>
</reference>
<evidence type="ECO:0000313" key="2">
    <source>
        <dbReference type="EMBL" id="SDE83281.1"/>
    </source>
</evidence>
<dbReference type="InterPro" id="IPR045509">
    <property type="entry name" value="HD_assoc_2"/>
</dbReference>
<evidence type="ECO:0000313" key="3">
    <source>
        <dbReference type="Proteomes" id="UP000182114"/>
    </source>
</evidence>
<dbReference type="PANTHER" id="PTHR11373">
    <property type="entry name" value="DEOXYNUCLEOSIDE TRIPHOSPHATE TRIPHOSPHOHYDROLASE"/>
    <property type="match status" value="1"/>
</dbReference>
<gene>
    <name evidence="2" type="ORF">SAMN04487992_104134</name>
</gene>
<dbReference type="GO" id="GO:0006203">
    <property type="term" value="P:dGTP catabolic process"/>
    <property type="evidence" value="ECO:0007669"/>
    <property type="project" value="TreeGrafter"/>
</dbReference>
<dbReference type="InterPro" id="IPR006674">
    <property type="entry name" value="HD_domain"/>
</dbReference>
<dbReference type="GO" id="GO:0008832">
    <property type="term" value="F:dGTPase activity"/>
    <property type="evidence" value="ECO:0007669"/>
    <property type="project" value="TreeGrafter"/>
</dbReference>
<keyword evidence="3" id="KW-1185">Reference proteome</keyword>
<dbReference type="Proteomes" id="UP000182114">
    <property type="component" value="Unassembled WGS sequence"/>
</dbReference>
<accession>A0A1G7G585</accession>
<proteinExistence type="predicted"/>
<dbReference type="PROSITE" id="PS51831">
    <property type="entry name" value="HD"/>
    <property type="match status" value="1"/>
</dbReference>
<dbReference type="Pfam" id="PF01966">
    <property type="entry name" value="HD"/>
    <property type="match status" value="1"/>
</dbReference>
<protein>
    <recommendedName>
        <fullName evidence="1">HD domain-containing protein</fullName>
    </recommendedName>
</protein>
<organism evidence="2 3">
    <name type="scientific">Cellulophaga baltica</name>
    <dbReference type="NCBI Taxonomy" id="76594"/>
    <lineage>
        <taxon>Bacteria</taxon>
        <taxon>Pseudomonadati</taxon>
        <taxon>Bacteroidota</taxon>
        <taxon>Flavobacteriia</taxon>
        <taxon>Flavobacteriales</taxon>
        <taxon>Flavobacteriaceae</taxon>
        <taxon>Cellulophaga</taxon>
    </lineage>
</organism>
<dbReference type="EMBL" id="FNBD01000004">
    <property type="protein sequence ID" value="SDE83281.1"/>
    <property type="molecule type" value="Genomic_DNA"/>
</dbReference>
<dbReference type="SUPFAM" id="SSF109604">
    <property type="entry name" value="HD-domain/PDEase-like"/>
    <property type="match status" value="1"/>
</dbReference>
<dbReference type="InterPro" id="IPR050135">
    <property type="entry name" value="dGTPase-like"/>
</dbReference>
<dbReference type="PANTHER" id="PTHR11373:SF4">
    <property type="entry name" value="DEOXYNUCLEOSIDE TRIPHOSPHATE TRIPHOSPHOHYDROLASE SAMHD1"/>
    <property type="match status" value="1"/>
</dbReference>
<dbReference type="Pfam" id="PF19276">
    <property type="entry name" value="HD_assoc_2"/>
    <property type="match status" value="1"/>
</dbReference>
<dbReference type="InterPro" id="IPR003607">
    <property type="entry name" value="HD/PDEase_dom"/>
</dbReference>
<dbReference type="eggNOG" id="COG1078">
    <property type="taxonomic scope" value="Bacteria"/>
</dbReference>
<sequence>MIKLKKLEIFNDPIYGFINIPTPLVFSLIAEPSFQRLRRISQMGMSYLVYPGAHHTRFHHALGCMHLMQQAVQILRIKDIDISEKEEDGLLCAILLHDIGHGPFSHAMEHSIVEGVSHEYISLQFMESLNEKFKGKLETAIAIFKGEHPKKFLNQLVSSQLDIDRLDYLKRDSFYTGVAEGNINSERLITMLNVVDNELVVERKGIYSVEKFLMARRFMYWQVYLHKTGLVAEQLLISILKRAKELLARGEKLACSDALMFFMTNKIGKDDFTASNLNRFASLDDVDILSAIKQWQNSSDFTLSKLSEMILNRELLQIKIKNKPISLKKLAKQRAIFMKEYQLNEQDVNYFVYSGIVQNQTYDSKKQNIKILNDNGKVTDVVKASDQLNLKTVSKITTKYYICYPKLTV</sequence>
<evidence type="ECO:0000259" key="1">
    <source>
        <dbReference type="PROSITE" id="PS51831"/>
    </source>
</evidence>